<dbReference type="STRING" id="1202772.A0A1V9YKU3"/>
<gene>
    <name evidence="1" type="ORF">ACHHYP_10648</name>
</gene>
<dbReference type="EMBL" id="JNBR01001513">
    <property type="protein sequence ID" value="OQR86340.1"/>
    <property type="molecule type" value="Genomic_DNA"/>
</dbReference>
<evidence type="ECO:0000313" key="2">
    <source>
        <dbReference type="Proteomes" id="UP000243579"/>
    </source>
</evidence>
<dbReference type="PANTHER" id="PTHR46586">
    <property type="entry name" value="ANKYRIN REPEAT-CONTAINING PROTEIN"/>
    <property type="match status" value="1"/>
</dbReference>
<dbReference type="Gene3D" id="1.25.40.20">
    <property type="entry name" value="Ankyrin repeat-containing domain"/>
    <property type="match status" value="3"/>
</dbReference>
<proteinExistence type="predicted"/>
<dbReference type="Pfam" id="PF13637">
    <property type="entry name" value="Ank_4"/>
    <property type="match status" value="1"/>
</dbReference>
<reference evidence="1 2" key="1">
    <citation type="journal article" date="2014" name="Genome Biol. Evol.">
        <title>The secreted proteins of Achlya hypogyna and Thraustotheca clavata identify the ancestral oomycete secretome and reveal gene acquisitions by horizontal gene transfer.</title>
        <authorList>
            <person name="Misner I."/>
            <person name="Blouin N."/>
            <person name="Leonard G."/>
            <person name="Richards T.A."/>
            <person name="Lane C.E."/>
        </authorList>
    </citation>
    <scope>NUCLEOTIDE SEQUENCE [LARGE SCALE GENOMIC DNA]</scope>
    <source>
        <strain evidence="1 2">ATCC 48635</strain>
    </source>
</reference>
<comment type="caution">
    <text evidence="1">The sequence shown here is derived from an EMBL/GenBank/DDBJ whole genome shotgun (WGS) entry which is preliminary data.</text>
</comment>
<protein>
    <submittedName>
        <fullName evidence="1">Uncharacterized protein</fullName>
    </submittedName>
</protein>
<dbReference type="InterPro" id="IPR052050">
    <property type="entry name" value="SecEffector_AnkRepeat"/>
</dbReference>
<dbReference type="SUPFAM" id="SSF48403">
    <property type="entry name" value="Ankyrin repeat"/>
    <property type="match status" value="1"/>
</dbReference>
<dbReference type="InterPro" id="IPR036770">
    <property type="entry name" value="Ankyrin_rpt-contain_sf"/>
</dbReference>
<sequence>MTNLCERVHDVVFAYLGPLTQLLNGWQEAFRRDWPGDLALLPSVNLDTSSYRLIRSRSMYARVCCGLSTDAAGVDAPHLAAAVENVWLDELTPQLLDPPALARAAVFGGHVALLEHLVMSAGIDPTALGELNESYSRLAMDAVALAGHLHMLQWLHRAGSNETVLDWAICTWLVAHLGFRPSPYAMNIALRAGHINIVDYFLRDCGVDLPGSALELAAISGNLALVRCLHEEWGHNCTGAALESAAIYGHLPVVEYLHQRTIEPCTTNAMDGAACKGHLDTLRFLHEHRTEGCTPFALDSAFRNNHMDIVVFLHQHRTEGGTTKAIDSAARRGHEAIVRFLHEHRSEGCTTRAVDWAASNGRLSIVQYLTTHRPAGFTFRAFFWAAANGHFDILACLLSVVGGQRLAAQAVERALSFRYRKAFVALQAAGCPNTQDVDVDGIEWSSYFNPVDLLDDDVLENGEDEYLDSDSNYSIDDY</sequence>
<organism evidence="1 2">
    <name type="scientific">Achlya hypogyna</name>
    <name type="common">Oomycete</name>
    <name type="synonym">Protoachlya hypogyna</name>
    <dbReference type="NCBI Taxonomy" id="1202772"/>
    <lineage>
        <taxon>Eukaryota</taxon>
        <taxon>Sar</taxon>
        <taxon>Stramenopiles</taxon>
        <taxon>Oomycota</taxon>
        <taxon>Saprolegniomycetes</taxon>
        <taxon>Saprolegniales</taxon>
        <taxon>Achlyaceae</taxon>
        <taxon>Achlya</taxon>
    </lineage>
</organism>
<dbReference type="PANTHER" id="PTHR46586:SF3">
    <property type="entry name" value="ANKYRIN REPEAT-CONTAINING PROTEIN"/>
    <property type="match status" value="1"/>
</dbReference>
<evidence type="ECO:0000313" key="1">
    <source>
        <dbReference type="EMBL" id="OQR86340.1"/>
    </source>
</evidence>
<name>A0A1V9YKU3_ACHHY</name>
<keyword evidence="2" id="KW-1185">Reference proteome</keyword>
<dbReference type="OrthoDB" id="63514at2759"/>
<dbReference type="Pfam" id="PF12796">
    <property type="entry name" value="Ank_2"/>
    <property type="match status" value="1"/>
</dbReference>
<accession>A0A1V9YKU3</accession>
<dbReference type="InterPro" id="IPR002110">
    <property type="entry name" value="Ankyrin_rpt"/>
</dbReference>
<dbReference type="AlphaFoldDB" id="A0A1V9YKU3"/>
<dbReference type="Proteomes" id="UP000243579">
    <property type="component" value="Unassembled WGS sequence"/>
</dbReference>